<dbReference type="AlphaFoldDB" id="A0A382M344"/>
<gene>
    <name evidence="2" type="ORF">METZ01_LOCUS296034</name>
</gene>
<sequence>VRNTLIFFGFSILLSSCSIQDSDLRVRIDSGWLQGSEENEVLSFKGIPFAASTEGINRWRPPQIKEPW</sequence>
<name>A0A382M344_9ZZZZ</name>
<dbReference type="SUPFAM" id="SSF53474">
    <property type="entry name" value="alpha/beta-Hydrolases"/>
    <property type="match status" value="1"/>
</dbReference>
<dbReference type="EMBL" id="UINC01090868">
    <property type="protein sequence ID" value="SVC43180.1"/>
    <property type="molecule type" value="Genomic_DNA"/>
</dbReference>
<feature type="non-terminal residue" evidence="2">
    <location>
        <position position="68"/>
    </location>
</feature>
<accession>A0A382M344</accession>
<dbReference type="InterPro" id="IPR029058">
    <property type="entry name" value="AB_hydrolase_fold"/>
</dbReference>
<proteinExistence type="predicted"/>
<evidence type="ECO:0000259" key="1">
    <source>
        <dbReference type="Pfam" id="PF00135"/>
    </source>
</evidence>
<dbReference type="Pfam" id="PF00135">
    <property type="entry name" value="COesterase"/>
    <property type="match status" value="1"/>
</dbReference>
<feature type="non-terminal residue" evidence="2">
    <location>
        <position position="1"/>
    </location>
</feature>
<protein>
    <recommendedName>
        <fullName evidence="1">Carboxylesterase type B domain-containing protein</fullName>
    </recommendedName>
</protein>
<reference evidence="2" key="1">
    <citation type="submission" date="2018-05" db="EMBL/GenBank/DDBJ databases">
        <authorList>
            <person name="Lanie J.A."/>
            <person name="Ng W.-L."/>
            <person name="Kazmierczak K.M."/>
            <person name="Andrzejewski T.M."/>
            <person name="Davidsen T.M."/>
            <person name="Wayne K.J."/>
            <person name="Tettelin H."/>
            <person name="Glass J.I."/>
            <person name="Rusch D."/>
            <person name="Podicherti R."/>
            <person name="Tsui H.-C.T."/>
            <person name="Winkler M.E."/>
        </authorList>
    </citation>
    <scope>NUCLEOTIDE SEQUENCE</scope>
</reference>
<dbReference type="InterPro" id="IPR002018">
    <property type="entry name" value="CarbesteraseB"/>
</dbReference>
<feature type="domain" description="Carboxylesterase type B" evidence="1">
    <location>
        <begin position="24"/>
        <end position="68"/>
    </location>
</feature>
<dbReference type="Gene3D" id="3.40.50.1820">
    <property type="entry name" value="alpha/beta hydrolase"/>
    <property type="match status" value="1"/>
</dbReference>
<organism evidence="2">
    <name type="scientific">marine metagenome</name>
    <dbReference type="NCBI Taxonomy" id="408172"/>
    <lineage>
        <taxon>unclassified sequences</taxon>
        <taxon>metagenomes</taxon>
        <taxon>ecological metagenomes</taxon>
    </lineage>
</organism>
<evidence type="ECO:0000313" key="2">
    <source>
        <dbReference type="EMBL" id="SVC43180.1"/>
    </source>
</evidence>